<dbReference type="InterPro" id="IPR018378">
    <property type="entry name" value="C-type_lectin_CS"/>
</dbReference>
<evidence type="ECO:0000256" key="2">
    <source>
        <dbReference type="SAM" id="SignalP"/>
    </source>
</evidence>
<dbReference type="InterPro" id="IPR016186">
    <property type="entry name" value="C-type_lectin-like/link_sf"/>
</dbReference>
<evidence type="ECO:0000313" key="4">
    <source>
        <dbReference type="EMBL" id="KAK0412065.1"/>
    </source>
</evidence>
<feature type="chain" id="PRO_5041296769" description="C-type lectin domain-containing protein" evidence="2">
    <location>
        <begin position="17"/>
        <end position="295"/>
    </location>
</feature>
<protein>
    <recommendedName>
        <fullName evidence="3">C-type lectin domain-containing protein</fullName>
    </recommendedName>
</protein>
<dbReference type="PROSITE" id="PS00615">
    <property type="entry name" value="C_TYPE_LECTIN_1"/>
    <property type="match status" value="1"/>
</dbReference>
<dbReference type="InterPro" id="IPR001304">
    <property type="entry name" value="C-type_lectin-like"/>
</dbReference>
<dbReference type="InterPro" id="IPR050111">
    <property type="entry name" value="C-type_lectin/snaclec_domain"/>
</dbReference>
<evidence type="ECO:0000256" key="1">
    <source>
        <dbReference type="ARBA" id="ARBA00023157"/>
    </source>
</evidence>
<accession>A0AA39HV43</accession>
<dbReference type="SMART" id="SM00034">
    <property type="entry name" value="CLECT"/>
    <property type="match status" value="2"/>
</dbReference>
<reference evidence="4" key="1">
    <citation type="submission" date="2023-06" db="EMBL/GenBank/DDBJ databases">
        <title>Genomic analysis of the entomopathogenic nematode Steinernema hermaphroditum.</title>
        <authorList>
            <person name="Schwarz E.M."/>
            <person name="Heppert J.K."/>
            <person name="Baniya A."/>
            <person name="Schwartz H.T."/>
            <person name="Tan C.-H."/>
            <person name="Antoshechkin I."/>
            <person name="Sternberg P.W."/>
            <person name="Goodrich-Blair H."/>
            <person name="Dillman A.R."/>
        </authorList>
    </citation>
    <scope>NUCLEOTIDE SEQUENCE</scope>
    <source>
        <strain evidence="4">PS9179</strain>
        <tissue evidence="4">Whole animal</tissue>
    </source>
</reference>
<keyword evidence="1" id="KW-1015">Disulfide bond</keyword>
<dbReference type="Gene3D" id="3.10.100.10">
    <property type="entry name" value="Mannose-Binding Protein A, subunit A"/>
    <property type="match status" value="2"/>
</dbReference>
<dbReference type="EMBL" id="JAUCMV010000003">
    <property type="protein sequence ID" value="KAK0412065.1"/>
    <property type="molecule type" value="Genomic_DNA"/>
</dbReference>
<dbReference type="PANTHER" id="PTHR22803">
    <property type="entry name" value="MANNOSE, PHOSPHOLIPASE, LECTIN RECEPTOR RELATED"/>
    <property type="match status" value="1"/>
</dbReference>
<keyword evidence="2" id="KW-0732">Signal</keyword>
<feature type="signal peptide" evidence="2">
    <location>
        <begin position="1"/>
        <end position="16"/>
    </location>
</feature>
<comment type="caution">
    <text evidence="4">The sequence shown here is derived from an EMBL/GenBank/DDBJ whole genome shotgun (WGS) entry which is preliminary data.</text>
</comment>
<proteinExistence type="predicted"/>
<dbReference type="Proteomes" id="UP001175271">
    <property type="component" value="Unassembled WGS sequence"/>
</dbReference>
<feature type="domain" description="C-type lectin" evidence="3">
    <location>
        <begin position="26"/>
        <end position="142"/>
    </location>
</feature>
<dbReference type="Pfam" id="PF00059">
    <property type="entry name" value="Lectin_C"/>
    <property type="match status" value="2"/>
</dbReference>
<feature type="domain" description="C-type lectin" evidence="3">
    <location>
        <begin position="170"/>
        <end position="290"/>
    </location>
</feature>
<name>A0AA39HV43_9BILA</name>
<evidence type="ECO:0000259" key="3">
    <source>
        <dbReference type="PROSITE" id="PS50041"/>
    </source>
</evidence>
<organism evidence="4 5">
    <name type="scientific">Steinernema hermaphroditum</name>
    <dbReference type="NCBI Taxonomy" id="289476"/>
    <lineage>
        <taxon>Eukaryota</taxon>
        <taxon>Metazoa</taxon>
        <taxon>Ecdysozoa</taxon>
        <taxon>Nematoda</taxon>
        <taxon>Chromadorea</taxon>
        <taxon>Rhabditida</taxon>
        <taxon>Tylenchina</taxon>
        <taxon>Panagrolaimomorpha</taxon>
        <taxon>Strongyloidoidea</taxon>
        <taxon>Steinernematidae</taxon>
        <taxon>Steinernema</taxon>
    </lineage>
</organism>
<sequence>MLFLLGLLALASPAFSARKLCENSNAGEQCFHFETELLNFNGAEKKCENLGGHLASIQSAQENQLVTSKAVSLFKEVGGDSFWLGGTYRPWTWSWINGAPFTFTNFPRNAVFDPRWSCLFIAGKRGLWLPTYCSNTAPFVCEITKRPGEYATTTTITPVPSTTPTTYPCSNGHIYIVNHKRVSWTAAEEYCTAQRGHLVSILSQEESDFVAHAIEAQNNRIQKLGSDIWIGGYLRNGRWTWLDGSAWKYTNFRSFQPNTVPGNNCLQIFDSSYKKWMNYDCNREFPSVCKVAVEN</sequence>
<gene>
    <name evidence="4" type="ORF">QR680_006015</name>
</gene>
<dbReference type="SUPFAM" id="SSF56436">
    <property type="entry name" value="C-type lectin-like"/>
    <property type="match status" value="2"/>
</dbReference>
<dbReference type="InterPro" id="IPR016187">
    <property type="entry name" value="CTDL_fold"/>
</dbReference>
<dbReference type="CDD" id="cd00037">
    <property type="entry name" value="CLECT"/>
    <property type="match status" value="2"/>
</dbReference>
<dbReference type="PROSITE" id="PS50041">
    <property type="entry name" value="C_TYPE_LECTIN_2"/>
    <property type="match status" value="2"/>
</dbReference>
<evidence type="ECO:0000313" key="5">
    <source>
        <dbReference type="Proteomes" id="UP001175271"/>
    </source>
</evidence>
<keyword evidence="5" id="KW-1185">Reference proteome</keyword>
<dbReference type="AlphaFoldDB" id="A0AA39HV43"/>